<dbReference type="Gene3D" id="3.40.50.1000">
    <property type="entry name" value="HAD superfamily/HAD-like"/>
    <property type="match status" value="1"/>
</dbReference>
<evidence type="ECO:0000313" key="1">
    <source>
        <dbReference type="EMBL" id="MBJ7631786.1"/>
    </source>
</evidence>
<evidence type="ECO:0000313" key="3">
    <source>
        <dbReference type="Proteomes" id="UP000728106"/>
    </source>
</evidence>
<dbReference type="Gene3D" id="1.10.150.240">
    <property type="entry name" value="Putative phosphatase, domain 2"/>
    <property type="match status" value="1"/>
</dbReference>
<reference evidence="2 3" key="2">
    <citation type="journal article" date="2021" name="Int. J. Food Microbiol.">
        <title>Safety demonstration of a microbial species for use in the food chain: Weissella confusa.</title>
        <authorList>
            <person name="Bourdichon F."/>
            <person name="Patrone V."/>
            <person name="Fontana A."/>
            <person name="Milani G."/>
            <person name="Morelli L."/>
        </authorList>
    </citation>
    <scope>NUCLEOTIDE SEQUENCE [LARGE SCALE GENOMIC DNA]</scope>
    <source>
        <strain evidence="1">CCUG 30943</strain>
        <strain evidence="2 3">CCUG 43002</strain>
    </source>
</reference>
<dbReference type="PANTHER" id="PTHR43434:SF26">
    <property type="entry name" value="PYROPHOSPHATASE PPAX"/>
    <property type="match status" value="1"/>
</dbReference>
<dbReference type="Pfam" id="PF13419">
    <property type="entry name" value="HAD_2"/>
    <property type="match status" value="1"/>
</dbReference>
<dbReference type="SUPFAM" id="SSF56784">
    <property type="entry name" value="HAD-like"/>
    <property type="match status" value="1"/>
</dbReference>
<dbReference type="SFLD" id="SFLDG01135">
    <property type="entry name" value="C1.5.6:_HAD__Beta-PGM__Phospha"/>
    <property type="match status" value="1"/>
</dbReference>
<dbReference type="InterPro" id="IPR023214">
    <property type="entry name" value="HAD_sf"/>
</dbReference>
<keyword evidence="2" id="KW-0378">Hydrolase</keyword>
<dbReference type="Proteomes" id="UP000728106">
    <property type="component" value="Unassembled WGS sequence"/>
</dbReference>
<reference evidence="2" key="1">
    <citation type="submission" date="2020-02" db="EMBL/GenBank/DDBJ databases">
        <authorList>
            <person name="Fontana A."/>
            <person name="Patrone V."/>
            <person name="Morelli L."/>
        </authorList>
    </citation>
    <scope>NUCLEOTIDE SEQUENCE</scope>
    <source>
        <strain evidence="1">CCUG 30943</strain>
        <strain evidence="2">CCUG 43002</strain>
    </source>
</reference>
<name>A0A0R2F2Q8_WEICO</name>
<dbReference type="InterPro" id="IPR050155">
    <property type="entry name" value="HAD-like_hydrolase_sf"/>
</dbReference>
<dbReference type="EMBL" id="JAAOCX010000002">
    <property type="protein sequence ID" value="MBJ7631786.1"/>
    <property type="molecule type" value="Genomic_DNA"/>
</dbReference>
<dbReference type="RefSeq" id="WP_003608019.1">
    <property type="nucleotide sequence ID" value="NZ_ALXH01000133.1"/>
</dbReference>
<dbReference type="PANTHER" id="PTHR43434">
    <property type="entry name" value="PHOSPHOGLYCOLATE PHOSPHATASE"/>
    <property type="match status" value="1"/>
</dbReference>
<dbReference type="GO" id="GO:0008967">
    <property type="term" value="F:phosphoglycolate phosphatase activity"/>
    <property type="evidence" value="ECO:0007669"/>
    <property type="project" value="TreeGrafter"/>
</dbReference>
<dbReference type="InterPro" id="IPR041492">
    <property type="entry name" value="HAD_2"/>
</dbReference>
<sequence>MKTFIFDVDGTLLSTESMYMKSLQFTLEANGIHKEYEDLYAIFGLPSLDALIKFNIENPEEMQKEWQSHYHDFWNEVKLFDGIHDMLADLKATGVKMGIVTSNTPEEFADHADNFEINGFFDDFVFAGQTPKMKPAADPILKSMADLDADPSESIYIGDSVHDMHAAHNAGIKFGMASWGVRDRAVFNDEADIIFETPADILKLAEK</sequence>
<dbReference type="Proteomes" id="UP000808038">
    <property type="component" value="Unassembled WGS sequence"/>
</dbReference>
<gene>
    <name evidence="2" type="ORF">HAU20_09450</name>
    <name evidence="1" type="ORF">HAU43_01525</name>
</gene>
<dbReference type="GeneID" id="57978750"/>
<keyword evidence="3" id="KW-1185">Reference proteome</keyword>
<dbReference type="NCBIfam" id="TIGR01549">
    <property type="entry name" value="HAD-SF-IA-v1"/>
    <property type="match status" value="1"/>
</dbReference>
<dbReference type="SFLD" id="SFLDG01129">
    <property type="entry name" value="C1.5:_HAD__Beta-PGM__Phosphata"/>
    <property type="match status" value="1"/>
</dbReference>
<dbReference type="AlphaFoldDB" id="A0A0R2F2Q8"/>
<dbReference type="SFLD" id="SFLDS00003">
    <property type="entry name" value="Haloacid_Dehalogenase"/>
    <property type="match status" value="1"/>
</dbReference>
<dbReference type="OrthoDB" id="9792518at2"/>
<comment type="caution">
    <text evidence="2">The sequence shown here is derived from an EMBL/GenBank/DDBJ whole genome shotgun (WGS) entry which is preliminary data.</text>
</comment>
<dbReference type="GO" id="GO:0006281">
    <property type="term" value="P:DNA repair"/>
    <property type="evidence" value="ECO:0007669"/>
    <property type="project" value="TreeGrafter"/>
</dbReference>
<organism evidence="2 3">
    <name type="scientific">Weissella confusa</name>
    <name type="common">Lactobacillus confusus</name>
    <dbReference type="NCBI Taxonomy" id="1583"/>
    <lineage>
        <taxon>Bacteria</taxon>
        <taxon>Bacillati</taxon>
        <taxon>Bacillota</taxon>
        <taxon>Bacilli</taxon>
        <taxon>Lactobacillales</taxon>
        <taxon>Lactobacillaceae</taxon>
        <taxon>Weissella</taxon>
    </lineage>
</organism>
<dbReference type="InterPro" id="IPR006439">
    <property type="entry name" value="HAD-SF_hydro_IA"/>
</dbReference>
<protein>
    <submittedName>
        <fullName evidence="2">HAD family hydrolase</fullName>
    </submittedName>
</protein>
<accession>A0A0R2F2Q8</accession>
<evidence type="ECO:0000313" key="2">
    <source>
        <dbReference type="EMBL" id="MBJ7639598.1"/>
    </source>
</evidence>
<dbReference type="InterPro" id="IPR036412">
    <property type="entry name" value="HAD-like_sf"/>
</dbReference>
<dbReference type="EMBL" id="JAAOCP010000013">
    <property type="protein sequence ID" value="MBJ7639598.1"/>
    <property type="molecule type" value="Genomic_DNA"/>
</dbReference>
<proteinExistence type="predicted"/>
<dbReference type="InterPro" id="IPR023198">
    <property type="entry name" value="PGP-like_dom2"/>
</dbReference>
<dbReference type="GO" id="GO:0005829">
    <property type="term" value="C:cytosol"/>
    <property type="evidence" value="ECO:0007669"/>
    <property type="project" value="TreeGrafter"/>
</dbReference>